<organism evidence="3 4">
    <name type="scientific">Nocardioides piscis</name>
    <dbReference type="NCBI Taxonomy" id="2714938"/>
    <lineage>
        <taxon>Bacteria</taxon>
        <taxon>Bacillati</taxon>
        <taxon>Actinomycetota</taxon>
        <taxon>Actinomycetes</taxon>
        <taxon>Propionibacteriales</taxon>
        <taxon>Nocardioidaceae</taxon>
        <taxon>Nocardioides</taxon>
    </lineage>
</organism>
<dbReference type="Proteomes" id="UP000502035">
    <property type="component" value="Chromosome"/>
</dbReference>
<accession>A0A6G7YFI7</accession>
<gene>
    <name evidence="3" type="ORF">G7071_09140</name>
</gene>
<keyword evidence="1" id="KW-0812">Transmembrane</keyword>
<proteinExistence type="predicted"/>
<evidence type="ECO:0000256" key="1">
    <source>
        <dbReference type="SAM" id="Phobius"/>
    </source>
</evidence>
<feature type="domain" description="DUF1707" evidence="2">
    <location>
        <begin position="4"/>
        <end position="55"/>
    </location>
</feature>
<protein>
    <submittedName>
        <fullName evidence="3">DUF1707 domain-containing protein</fullName>
    </submittedName>
</protein>
<dbReference type="InterPro" id="IPR012551">
    <property type="entry name" value="DUF1707_SHOCT-like"/>
</dbReference>
<evidence type="ECO:0000313" key="3">
    <source>
        <dbReference type="EMBL" id="QIK75582.1"/>
    </source>
</evidence>
<dbReference type="KEGG" id="npi:G7071_09140"/>
<dbReference type="Pfam" id="PF08044">
    <property type="entry name" value="DUF1707"/>
    <property type="match status" value="1"/>
</dbReference>
<name>A0A6G7YFI7_9ACTN</name>
<sequence length="127" mass="13952">MDPRIGNAERETATGLLGEHYAAGRLDHEEYDERLDAIWSARTAADLEQLFWDLPRPVSASPARTTRTPRRRGPGVSPLLLVAVVVAFAVVLEAPWLVLVGAAWLFLARPGRARAHAWHGGRGHGCR</sequence>
<reference evidence="3 4" key="1">
    <citation type="submission" date="2020-03" db="EMBL/GenBank/DDBJ databases">
        <title>Nocardioides sp. nov., isolated from fish.</title>
        <authorList>
            <person name="Hyun D.-W."/>
            <person name="Bae J.-W."/>
        </authorList>
    </citation>
    <scope>NUCLEOTIDE SEQUENCE [LARGE SCALE GENOMIC DNA]</scope>
    <source>
        <strain evidence="3 4">HDW12A</strain>
    </source>
</reference>
<keyword evidence="1" id="KW-1133">Transmembrane helix</keyword>
<dbReference type="PANTHER" id="PTHR40763">
    <property type="entry name" value="MEMBRANE PROTEIN-RELATED"/>
    <property type="match status" value="1"/>
</dbReference>
<feature type="transmembrane region" description="Helical" evidence="1">
    <location>
        <begin position="79"/>
        <end position="107"/>
    </location>
</feature>
<evidence type="ECO:0000313" key="4">
    <source>
        <dbReference type="Proteomes" id="UP000502035"/>
    </source>
</evidence>
<keyword evidence="1" id="KW-0472">Membrane</keyword>
<evidence type="ECO:0000259" key="2">
    <source>
        <dbReference type="Pfam" id="PF08044"/>
    </source>
</evidence>
<dbReference type="AlphaFoldDB" id="A0A6G7YFI7"/>
<keyword evidence="4" id="KW-1185">Reference proteome</keyword>
<dbReference type="RefSeq" id="WP_166317687.1">
    <property type="nucleotide sequence ID" value="NZ_CP049866.1"/>
</dbReference>
<dbReference type="PANTHER" id="PTHR40763:SF5">
    <property type="entry name" value="MEMBRANE PROTEIN"/>
    <property type="match status" value="1"/>
</dbReference>
<dbReference type="EMBL" id="CP049866">
    <property type="protein sequence ID" value="QIK75582.1"/>
    <property type="molecule type" value="Genomic_DNA"/>
</dbReference>